<evidence type="ECO:0000313" key="8">
    <source>
        <dbReference type="EMBL" id="KAI5626470.1"/>
    </source>
</evidence>
<evidence type="ECO:0000256" key="5">
    <source>
        <dbReference type="ARBA" id="ARBA00022729"/>
    </source>
</evidence>
<dbReference type="GO" id="GO:0006955">
    <property type="term" value="P:immune response"/>
    <property type="evidence" value="ECO:0007669"/>
    <property type="project" value="InterPro"/>
</dbReference>
<accession>A0AAD5FRE8</accession>
<dbReference type="CDD" id="cd00272">
    <property type="entry name" value="Chemokine_CC"/>
    <property type="match status" value="1"/>
</dbReference>
<evidence type="ECO:0000256" key="1">
    <source>
        <dbReference type="ARBA" id="ARBA00004613"/>
    </source>
</evidence>
<dbReference type="InterPro" id="IPR001811">
    <property type="entry name" value="Chemokine_IL8-like_dom"/>
</dbReference>
<feature type="domain" description="Chemokine interleukin-8-like" evidence="7">
    <location>
        <begin position="28"/>
        <end position="86"/>
    </location>
</feature>
<organism evidence="8 9">
    <name type="scientific">Silurus asotus</name>
    <name type="common">Amur catfish</name>
    <name type="synonym">Parasilurus asotus</name>
    <dbReference type="NCBI Taxonomy" id="30991"/>
    <lineage>
        <taxon>Eukaryota</taxon>
        <taxon>Metazoa</taxon>
        <taxon>Chordata</taxon>
        <taxon>Craniata</taxon>
        <taxon>Vertebrata</taxon>
        <taxon>Euteleostomi</taxon>
        <taxon>Actinopterygii</taxon>
        <taxon>Neopterygii</taxon>
        <taxon>Teleostei</taxon>
        <taxon>Ostariophysi</taxon>
        <taxon>Siluriformes</taxon>
        <taxon>Siluridae</taxon>
        <taxon>Silurus</taxon>
    </lineage>
</organism>
<dbReference type="EMBL" id="MU551531">
    <property type="protein sequence ID" value="KAI5626470.1"/>
    <property type="molecule type" value="Genomic_DNA"/>
</dbReference>
<evidence type="ECO:0000259" key="7">
    <source>
        <dbReference type="SMART" id="SM00199"/>
    </source>
</evidence>
<dbReference type="FunFam" id="2.40.50.40:FF:000002">
    <property type="entry name" value="C-C motif chemokine"/>
    <property type="match status" value="1"/>
</dbReference>
<dbReference type="GO" id="GO:0008009">
    <property type="term" value="F:chemokine activity"/>
    <property type="evidence" value="ECO:0007669"/>
    <property type="project" value="InterPro"/>
</dbReference>
<dbReference type="PROSITE" id="PS51257">
    <property type="entry name" value="PROKAR_LIPOPROTEIN"/>
    <property type="match status" value="1"/>
</dbReference>
<dbReference type="SUPFAM" id="SSF54117">
    <property type="entry name" value="Interleukin 8-like chemokines"/>
    <property type="match status" value="1"/>
</dbReference>
<gene>
    <name evidence="8" type="ORF">C0J50_13759</name>
</gene>
<dbReference type="InterPro" id="IPR039809">
    <property type="entry name" value="Chemokine_b/g/d"/>
</dbReference>
<feature type="chain" id="PRO_5041991255" description="Chemokine interleukin-8-like domain-containing protein" evidence="6">
    <location>
        <begin position="23"/>
        <end position="104"/>
    </location>
</feature>
<keyword evidence="4" id="KW-0964">Secreted</keyword>
<proteinExistence type="inferred from homology"/>
<dbReference type="Proteomes" id="UP001205998">
    <property type="component" value="Unassembled WGS sequence"/>
</dbReference>
<keyword evidence="9" id="KW-1185">Reference proteome</keyword>
<dbReference type="PANTHER" id="PTHR12015">
    <property type="entry name" value="SMALL INDUCIBLE CYTOKINE A"/>
    <property type="match status" value="1"/>
</dbReference>
<dbReference type="GO" id="GO:0005615">
    <property type="term" value="C:extracellular space"/>
    <property type="evidence" value="ECO:0007669"/>
    <property type="project" value="UniProtKB-KW"/>
</dbReference>
<dbReference type="SMART" id="SM00199">
    <property type="entry name" value="SCY"/>
    <property type="match status" value="1"/>
</dbReference>
<evidence type="ECO:0000256" key="3">
    <source>
        <dbReference type="ARBA" id="ARBA00022514"/>
    </source>
</evidence>
<reference evidence="8" key="1">
    <citation type="submission" date="2018-07" db="EMBL/GenBank/DDBJ databases">
        <title>Comparative genomics of catfishes provides insights into carnivory and benthic adaptation.</title>
        <authorList>
            <person name="Zhang Y."/>
            <person name="Wang D."/>
            <person name="Peng Z."/>
            <person name="Zheng S."/>
            <person name="Shao F."/>
            <person name="Tao W."/>
        </authorList>
    </citation>
    <scope>NUCLEOTIDE SEQUENCE</scope>
    <source>
        <strain evidence="8">Chongqing</strain>
    </source>
</reference>
<evidence type="ECO:0000313" key="9">
    <source>
        <dbReference type="Proteomes" id="UP001205998"/>
    </source>
</evidence>
<comment type="subcellular location">
    <subcellularLocation>
        <location evidence="1">Secreted</location>
    </subcellularLocation>
</comment>
<comment type="caution">
    <text evidence="8">The sequence shown here is derived from an EMBL/GenBank/DDBJ whole genome shotgun (WGS) entry which is preliminary data.</text>
</comment>
<name>A0AAD5FRE8_SILAS</name>
<evidence type="ECO:0000256" key="6">
    <source>
        <dbReference type="SAM" id="SignalP"/>
    </source>
</evidence>
<keyword evidence="3" id="KW-0202">Cytokine</keyword>
<dbReference type="InterPro" id="IPR036048">
    <property type="entry name" value="Interleukin_8-like_sf"/>
</dbReference>
<sequence length="104" mass="11983">MISRGLLLGLLVLACLQFFTKAQNGNVPDQCCFRYQRTPIPIRVITGYKVTERQCANPGVIFTLKDSRQVCGNPDLDWVQRHMRRLDKMEYDKMMQTSNSTPQS</sequence>
<dbReference type="Pfam" id="PF00048">
    <property type="entry name" value="IL8"/>
    <property type="match status" value="1"/>
</dbReference>
<keyword evidence="5 6" id="KW-0732">Signal</keyword>
<comment type="similarity">
    <text evidence="2">Belongs to the intercrine beta (chemokine CC) family.</text>
</comment>
<evidence type="ECO:0000256" key="2">
    <source>
        <dbReference type="ARBA" id="ARBA00010868"/>
    </source>
</evidence>
<dbReference type="AlphaFoldDB" id="A0AAD5FRE8"/>
<dbReference type="Gene3D" id="2.40.50.40">
    <property type="match status" value="1"/>
</dbReference>
<protein>
    <recommendedName>
        <fullName evidence="7">Chemokine interleukin-8-like domain-containing protein</fullName>
    </recommendedName>
</protein>
<dbReference type="PANTHER" id="PTHR12015:SF183">
    <property type="entry name" value="C-C MOTIF CHEMOKINE 3"/>
    <property type="match status" value="1"/>
</dbReference>
<feature type="signal peptide" evidence="6">
    <location>
        <begin position="1"/>
        <end position="22"/>
    </location>
</feature>
<evidence type="ECO:0000256" key="4">
    <source>
        <dbReference type="ARBA" id="ARBA00022525"/>
    </source>
</evidence>